<dbReference type="OrthoDB" id="1841900at2759"/>
<dbReference type="Proteomes" id="UP000626092">
    <property type="component" value="Unassembled WGS sequence"/>
</dbReference>
<feature type="signal peptide" evidence="6">
    <location>
        <begin position="1"/>
        <end position="17"/>
    </location>
</feature>
<organism evidence="7 8">
    <name type="scientific">Rhododendron simsii</name>
    <name type="common">Sims's rhododendron</name>
    <dbReference type="NCBI Taxonomy" id="118357"/>
    <lineage>
        <taxon>Eukaryota</taxon>
        <taxon>Viridiplantae</taxon>
        <taxon>Streptophyta</taxon>
        <taxon>Embryophyta</taxon>
        <taxon>Tracheophyta</taxon>
        <taxon>Spermatophyta</taxon>
        <taxon>Magnoliopsida</taxon>
        <taxon>eudicotyledons</taxon>
        <taxon>Gunneridae</taxon>
        <taxon>Pentapetalae</taxon>
        <taxon>asterids</taxon>
        <taxon>Ericales</taxon>
        <taxon>Ericaceae</taxon>
        <taxon>Ericoideae</taxon>
        <taxon>Rhodoreae</taxon>
        <taxon>Rhododendron</taxon>
    </lineage>
</organism>
<evidence type="ECO:0000256" key="2">
    <source>
        <dbReference type="ARBA" id="ARBA00005581"/>
    </source>
</evidence>
<evidence type="ECO:0000256" key="3">
    <source>
        <dbReference type="ARBA" id="ARBA00022471"/>
    </source>
</evidence>
<evidence type="ECO:0000313" key="7">
    <source>
        <dbReference type="EMBL" id="KAF7124258.1"/>
    </source>
</evidence>
<dbReference type="GO" id="GO:0060320">
    <property type="term" value="P:rejection of self pollen"/>
    <property type="evidence" value="ECO:0007669"/>
    <property type="project" value="UniProtKB-KW"/>
</dbReference>
<comment type="similarity">
    <text evidence="2 6">Belongs to the plant self-incompatibility (S1) protein family.</text>
</comment>
<evidence type="ECO:0000256" key="4">
    <source>
        <dbReference type="ARBA" id="ARBA00022525"/>
    </source>
</evidence>
<accession>A0A834G4B0</accession>
<dbReference type="PANTHER" id="PTHR31232">
    <property type="match status" value="1"/>
</dbReference>
<reference evidence="7" key="1">
    <citation type="submission" date="2019-11" db="EMBL/GenBank/DDBJ databases">
        <authorList>
            <person name="Liu Y."/>
            <person name="Hou J."/>
            <person name="Li T.-Q."/>
            <person name="Guan C.-H."/>
            <person name="Wu X."/>
            <person name="Wu H.-Z."/>
            <person name="Ling F."/>
            <person name="Zhang R."/>
            <person name="Shi X.-G."/>
            <person name="Ren J.-P."/>
            <person name="Chen E.-F."/>
            <person name="Sun J.-M."/>
        </authorList>
    </citation>
    <scope>NUCLEOTIDE SEQUENCE</scope>
    <source>
        <strain evidence="7">Adult_tree_wgs_1</strain>
        <tissue evidence="7">Leaves</tissue>
    </source>
</reference>
<dbReference type="Pfam" id="PF05938">
    <property type="entry name" value="Self-incomp_S1"/>
    <property type="match status" value="1"/>
</dbReference>
<feature type="chain" id="PRO_5033093954" description="S-protein homolog" evidence="6">
    <location>
        <begin position="18"/>
        <end position="203"/>
    </location>
</feature>
<evidence type="ECO:0000256" key="5">
    <source>
        <dbReference type="ARBA" id="ARBA00022729"/>
    </source>
</evidence>
<keyword evidence="8" id="KW-1185">Reference proteome</keyword>
<dbReference type="AlphaFoldDB" id="A0A834G4B0"/>
<dbReference type="PANTHER" id="PTHR31232:SF172">
    <property type="entry name" value="S-PROTEIN HOMOLOG"/>
    <property type="match status" value="1"/>
</dbReference>
<evidence type="ECO:0000256" key="6">
    <source>
        <dbReference type="RuleBase" id="RU367044"/>
    </source>
</evidence>
<gene>
    <name evidence="7" type="ORF">RHSIM_Rhsim12G0081800</name>
</gene>
<dbReference type="EMBL" id="WJXA01000012">
    <property type="protein sequence ID" value="KAF7124258.1"/>
    <property type="molecule type" value="Genomic_DNA"/>
</dbReference>
<sequence>MHMGHFFLSFMITLAVALQLTGASFDDVRVTIIDQLPKYPRLLYFRCQDKHHDLGMKALLFHQVFSWRFKTDFIGRTLYFCHFYWGSKNQIFDVFSLDIEYYHCNNGDVHIHCFWAAERGDTGRWRLWKQKKISVARWWPTVAGQCKEGYGCWWCSRQVVTMETEGGSAGCGGYGGVGRWLPRRVETKEVRRSRCRGSGARVW</sequence>
<name>A0A834G4B0_RHOSS</name>
<evidence type="ECO:0000313" key="8">
    <source>
        <dbReference type="Proteomes" id="UP000626092"/>
    </source>
</evidence>
<comment type="subcellular location">
    <subcellularLocation>
        <location evidence="1 6">Secreted</location>
    </subcellularLocation>
</comment>
<dbReference type="GO" id="GO:0005576">
    <property type="term" value="C:extracellular region"/>
    <property type="evidence" value="ECO:0007669"/>
    <property type="project" value="UniProtKB-SubCell"/>
</dbReference>
<protein>
    <recommendedName>
        <fullName evidence="6">S-protein homolog</fullName>
    </recommendedName>
</protein>
<proteinExistence type="inferred from homology"/>
<dbReference type="InterPro" id="IPR010264">
    <property type="entry name" value="Self-incomp_S1"/>
</dbReference>
<keyword evidence="4 6" id="KW-0964">Secreted</keyword>
<evidence type="ECO:0000256" key="1">
    <source>
        <dbReference type="ARBA" id="ARBA00004613"/>
    </source>
</evidence>
<keyword evidence="5 6" id="KW-0732">Signal</keyword>
<comment type="caution">
    <text evidence="7">The sequence shown here is derived from an EMBL/GenBank/DDBJ whole genome shotgun (WGS) entry which is preliminary data.</text>
</comment>
<keyword evidence="3 6" id="KW-0713">Self-incompatibility</keyword>